<comment type="caution">
    <text evidence="1">The sequence shown here is derived from an EMBL/GenBank/DDBJ whole genome shotgun (WGS) entry which is preliminary data.</text>
</comment>
<gene>
    <name evidence="1" type="ORF">EGW08_018539</name>
</gene>
<dbReference type="PANTHER" id="PTHR21553:SF26">
    <property type="entry name" value="ALMS MOTIF DOMAIN-CONTAINING PROTEIN"/>
    <property type="match status" value="1"/>
</dbReference>
<feature type="non-terminal residue" evidence="1">
    <location>
        <position position="317"/>
    </location>
</feature>
<name>A0A3S0Z9D0_ELYCH</name>
<sequence length="317" mass="37426">MKKPKYRLSPNEVERLVKEERERRKKLRIVQVREQAKANAAAIRNDVRREKERLLKEFSAEVEEQLTAEKDEKVRKLRLKYEGTLRGIGDGHREAYLKGDGYSAIEQMQKQQEAACAAQDRFESALRKQRMEDAAREHEERRHILARQAALEVERERATEIAALPPPAPDICLELEKKSKRAVQMMDMKAFANTHYHIPDYQVIRAGPHEQTNAKSDAEDTDLKLRQDLAEKKRSLHEQKERARIRGNEALQKEMLKHDMGDMLQDLSLLQRNDRRRRQKVLADVPKQVFIPPERCLEERQDRQAEMERKFDELYMQ</sequence>
<dbReference type="GO" id="GO:0046599">
    <property type="term" value="P:regulation of centriole replication"/>
    <property type="evidence" value="ECO:0007669"/>
    <property type="project" value="TreeGrafter"/>
</dbReference>
<evidence type="ECO:0000313" key="1">
    <source>
        <dbReference type="EMBL" id="RUS73707.1"/>
    </source>
</evidence>
<protein>
    <submittedName>
        <fullName evidence="1">Uncharacterized protein</fullName>
    </submittedName>
</protein>
<dbReference type="OrthoDB" id="6359887at2759"/>
<dbReference type="GO" id="GO:0005829">
    <property type="term" value="C:cytosol"/>
    <property type="evidence" value="ECO:0007669"/>
    <property type="project" value="TreeGrafter"/>
</dbReference>
<keyword evidence="2" id="KW-1185">Reference proteome</keyword>
<reference evidence="1 2" key="1">
    <citation type="submission" date="2019-01" db="EMBL/GenBank/DDBJ databases">
        <title>A draft genome assembly of the solar-powered sea slug Elysia chlorotica.</title>
        <authorList>
            <person name="Cai H."/>
            <person name="Li Q."/>
            <person name="Fang X."/>
            <person name="Li J."/>
            <person name="Curtis N.E."/>
            <person name="Altenburger A."/>
            <person name="Shibata T."/>
            <person name="Feng M."/>
            <person name="Maeda T."/>
            <person name="Schwartz J.A."/>
            <person name="Shigenobu S."/>
            <person name="Lundholm N."/>
            <person name="Nishiyama T."/>
            <person name="Yang H."/>
            <person name="Hasebe M."/>
            <person name="Li S."/>
            <person name="Pierce S.K."/>
            <person name="Wang J."/>
        </authorList>
    </citation>
    <scope>NUCLEOTIDE SEQUENCE [LARGE SCALE GENOMIC DNA]</scope>
    <source>
        <strain evidence="1">EC2010</strain>
        <tissue evidence="1">Whole organism of an adult</tissue>
    </source>
</reference>
<evidence type="ECO:0000313" key="2">
    <source>
        <dbReference type="Proteomes" id="UP000271974"/>
    </source>
</evidence>
<dbReference type="GO" id="GO:0005813">
    <property type="term" value="C:centrosome"/>
    <property type="evidence" value="ECO:0007669"/>
    <property type="project" value="TreeGrafter"/>
</dbReference>
<dbReference type="Proteomes" id="UP000271974">
    <property type="component" value="Unassembled WGS sequence"/>
</dbReference>
<dbReference type="AlphaFoldDB" id="A0A3S0Z9D0"/>
<accession>A0A3S0Z9D0</accession>
<dbReference type="EMBL" id="RQTK01000908">
    <property type="protein sequence ID" value="RUS73707.1"/>
    <property type="molecule type" value="Genomic_DNA"/>
</dbReference>
<proteinExistence type="predicted"/>
<dbReference type="GO" id="GO:0005814">
    <property type="term" value="C:centriole"/>
    <property type="evidence" value="ECO:0007669"/>
    <property type="project" value="TreeGrafter"/>
</dbReference>
<dbReference type="PANTHER" id="PTHR21553">
    <property type="entry name" value="ALMS1-RELATED"/>
    <property type="match status" value="1"/>
</dbReference>
<organism evidence="1 2">
    <name type="scientific">Elysia chlorotica</name>
    <name type="common">Eastern emerald elysia</name>
    <name type="synonym">Sea slug</name>
    <dbReference type="NCBI Taxonomy" id="188477"/>
    <lineage>
        <taxon>Eukaryota</taxon>
        <taxon>Metazoa</taxon>
        <taxon>Spiralia</taxon>
        <taxon>Lophotrochozoa</taxon>
        <taxon>Mollusca</taxon>
        <taxon>Gastropoda</taxon>
        <taxon>Heterobranchia</taxon>
        <taxon>Euthyneura</taxon>
        <taxon>Panpulmonata</taxon>
        <taxon>Sacoglossa</taxon>
        <taxon>Placobranchoidea</taxon>
        <taxon>Plakobranchidae</taxon>
        <taxon>Elysia</taxon>
    </lineage>
</organism>